<dbReference type="AlphaFoldDB" id="A0A2W6QHT3"/>
<reference evidence="1 2" key="1">
    <citation type="submission" date="2018-06" db="EMBL/GenBank/DDBJ databases">
        <title>Isolation of heavy metals resistant Paenibacillus silvae NC2 from Gold-Copper mine in ZiJin, China.</title>
        <authorList>
            <person name="Xu J."/>
            <person name="Mazhar H.S."/>
            <person name="Rensing C."/>
        </authorList>
    </citation>
    <scope>NUCLEOTIDE SEQUENCE [LARGE SCALE GENOMIC DNA]</scope>
    <source>
        <strain evidence="1 2">NC2</strain>
    </source>
</reference>
<dbReference type="Proteomes" id="UP000249204">
    <property type="component" value="Unassembled WGS sequence"/>
</dbReference>
<proteinExistence type="predicted"/>
<dbReference type="RefSeq" id="WP_111269283.1">
    <property type="nucleotide sequence ID" value="NZ_QKWW01000016.1"/>
</dbReference>
<sequence>MILLKGCLTRGAMHIQVRQSFLLFIELFFRSYLPDIEEANHFFLQRSERSQRRSSEGNGTIVEKRSGRLYQRIYSLEEWNPIYPGITAIVATSVPEAAARRF</sequence>
<organism evidence="1 2">
    <name type="scientific">Paenibacillus silvae</name>
    <dbReference type="NCBI Taxonomy" id="1325358"/>
    <lineage>
        <taxon>Bacteria</taxon>
        <taxon>Bacillati</taxon>
        <taxon>Bacillota</taxon>
        <taxon>Bacilli</taxon>
        <taxon>Bacillales</taxon>
        <taxon>Paenibacillaceae</taxon>
        <taxon>Paenibacillus</taxon>
    </lineage>
</organism>
<comment type="caution">
    <text evidence="1">The sequence shown here is derived from an EMBL/GenBank/DDBJ whole genome shotgun (WGS) entry which is preliminary data.</text>
</comment>
<gene>
    <name evidence="1" type="ORF">DN757_05590</name>
</gene>
<name>A0A2W6QHT3_9BACL</name>
<accession>A0A2W6QHT3</accession>
<evidence type="ECO:0000313" key="1">
    <source>
        <dbReference type="EMBL" id="PZT56723.1"/>
    </source>
</evidence>
<dbReference type="EMBL" id="QKWW01000016">
    <property type="protein sequence ID" value="PZT56723.1"/>
    <property type="molecule type" value="Genomic_DNA"/>
</dbReference>
<evidence type="ECO:0000313" key="2">
    <source>
        <dbReference type="Proteomes" id="UP000249204"/>
    </source>
</evidence>
<protein>
    <submittedName>
        <fullName evidence="1">Uncharacterized protein</fullName>
    </submittedName>
</protein>